<dbReference type="SUPFAM" id="SSF53335">
    <property type="entry name" value="S-adenosyl-L-methionine-dependent methyltransferases"/>
    <property type="match status" value="1"/>
</dbReference>
<dbReference type="PANTHER" id="PTHR23417:SF14">
    <property type="entry name" value="PENTACOTRIPEPTIDE-REPEAT REGION OF PRORP DOMAIN-CONTAINING PROTEIN"/>
    <property type="match status" value="1"/>
</dbReference>
<dbReference type="NCBIfam" id="NF001080">
    <property type="entry name" value="PRK00121.2-2"/>
    <property type="match status" value="1"/>
</dbReference>
<evidence type="ECO:0000256" key="5">
    <source>
        <dbReference type="ARBA" id="ARBA00022691"/>
    </source>
</evidence>
<dbReference type="CDD" id="cd02440">
    <property type="entry name" value="AdoMet_MTases"/>
    <property type="match status" value="1"/>
</dbReference>
<feature type="binding site" evidence="7">
    <location>
        <position position="118"/>
    </location>
    <ligand>
        <name>S-adenosyl-L-methionine</name>
        <dbReference type="ChEBI" id="CHEBI:59789"/>
    </ligand>
</feature>
<keyword evidence="9" id="KW-1185">Reference proteome</keyword>
<evidence type="ECO:0000256" key="7">
    <source>
        <dbReference type="HAMAP-Rule" id="MF_01057"/>
    </source>
</evidence>
<dbReference type="Gene3D" id="3.40.50.150">
    <property type="entry name" value="Vaccinia Virus protein VP39"/>
    <property type="match status" value="1"/>
</dbReference>
<organism evidence="8 9">
    <name type="scientific">Gracilibacillus marinus</name>
    <dbReference type="NCBI Taxonomy" id="630535"/>
    <lineage>
        <taxon>Bacteria</taxon>
        <taxon>Bacillati</taxon>
        <taxon>Bacillota</taxon>
        <taxon>Bacilli</taxon>
        <taxon>Bacillales</taxon>
        <taxon>Bacillaceae</taxon>
        <taxon>Gracilibacillus</taxon>
    </lineage>
</organism>
<keyword evidence="3 7" id="KW-0489">Methyltransferase</keyword>
<evidence type="ECO:0000256" key="4">
    <source>
        <dbReference type="ARBA" id="ARBA00022679"/>
    </source>
</evidence>
<dbReference type="HAMAP" id="MF_01057">
    <property type="entry name" value="tRNA_methyltr_TrmB"/>
    <property type="match status" value="1"/>
</dbReference>
<feature type="region of interest" description="Interaction with RNA" evidence="7">
    <location>
        <begin position="124"/>
        <end position="129"/>
    </location>
</feature>
<keyword evidence="4 7" id="KW-0808">Transferase</keyword>
<dbReference type="Proteomes" id="UP001595880">
    <property type="component" value="Unassembled WGS sequence"/>
</dbReference>
<dbReference type="GO" id="GO:0008176">
    <property type="term" value="F:tRNA (guanine(46)-N7)-methyltransferase activity"/>
    <property type="evidence" value="ECO:0007669"/>
    <property type="project" value="UniProtKB-EC"/>
</dbReference>
<feature type="binding site" evidence="7">
    <location>
        <position position="96"/>
    </location>
    <ligand>
        <name>S-adenosyl-L-methionine</name>
        <dbReference type="ChEBI" id="CHEBI:59789"/>
    </ligand>
</feature>
<dbReference type="PROSITE" id="PS51625">
    <property type="entry name" value="SAM_MT_TRMB"/>
    <property type="match status" value="1"/>
</dbReference>
<feature type="binding site" evidence="7">
    <location>
        <begin position="191"/>
        <end position="194"/>
    </location>
    <ligand>
        <name>substrate</name>
    </ligand>
</feature>
<feature type="binding site" evidence="7">
    <location>
        <position position="154"/>
    </location>
    <ligand>
        <name>substrate</name>
    </ligand>
</feature>
<evidence type="ECO:0000256" key="2">
    <source>
        <dbReference type="ARBA" id="ARBA00003015"/>
    </source>
</evidence>
<dbReference type="EMBL" id="JBHSDV010000003">
    <property type="protein sequence ID" value="MFC4388181.1"/>
    <property type="molecule type" value="Genomic_DNA"/>
</dbReference>
<feature type="binding site" evidence="7">
    <location>
        <position position="122"/>
    </location>
    <ligand>
        <name>substrate</name>
    </ligand>
</feature>
<dbReference type="Pfam" id="PF02390">
    <property type="entry name" value="Methyltransf_4"/>
    <property type="match status" value="1"/>
</dbReference>
<comment type="catalytic activity">
    <reaction evidence="1 7">
        <text>guanosine(46) in tRNA + S-adenosyl-L-methionine = N(7)-methylguanosine(46) in tRNA + S-adenosyl-L-homocysteine</text>
        <dbReference type="Rhea" id="RHEA:42708"/>
        <dbReference type="Rhea" id="RHEA-COMP:10188"/>
        <dbReference type="Rhea" id="RHEA-COMP:10189"/>
        <dbReference type="ChEBI" id="CHEBI:57856"/>
        <dbReference type="ChEBI" id="CHEBI:59789"/>
        <dbReference type="ChEBI" id="CHEBI:74269"/>
        <dbReference type="ChEBI" id="CHEBI:74480"/>
        <dbReference type="EC" id="2.1.1.33"/>
    </reaction>
</comment>
<dbReference type="NCBIfam" id="TIGR00091">
    <property type="entry name" value="tRNA (guanosine(46)-N7)-methyltransferase TrmB"/>
    <property type="match status" value="1"/>
</dbReference>
<evidence type="ECO:0000313" key="8">
    <source>
        <dbReference type="EMBL" id="MFC4388181.1"/>
    </source>
</evidence>
<protein>
    <recommendedName>
        <fullName evidence="7">tRNA (guanine-N(7)-)-methyltransferase</fullName>
        <ecNumber evidence="7">2.1.1.33</ecNumber>
    </recommendedName>
    <alternativeName>
        <fullName evidence="7">tRNA (guanine(46)-N(7))-methyltransferase</fullName>
    </alternativeName>
    <alternativeName>
        <fullName evidence="7">tRNA(m7G46)-methyltransferase</fullName>
    </alternativeName>
</protein>
<dbReference type="InterPro" id="IPR055361">
    <property type="entry name" value="tRNA_methyltr_TrmB_bact"/>
</dbReference>
<keyword evidence="6 7" id="KW-0819">tRNA processing</keyword>
<name>A0ABV8VYW0_9BACI</name>
<dbReference type="RefSeq" id="WP_390199035.1">
    <property type="nucleotide sequence ID" value="NZ_JBHSDV010000003.1"/>
</dbReference>
<dbReference type="EC" id="2.1.1.33" evidence="7"/>
<feature type="binding site" evidence="7">
    <location>
        <position position="44"/>
    </location>
    <ligand>
        <name>S-adenosyl-L-methionine</name>
        <dbReference type="ChEBI" id="CHEBI:59789"/>
    </ligand>
</feature>
<evidence type="ECO:0000256" key="3">
    <source>
        <dbReference type="ARBA" id="ARBA00022603"/>
    </source>
</evidence>
<comment type="pathway">
    <text evidence="7">tRNA modification; N(7)-methylguanine-tRNA biosynthesis.</text>
</comment>
<gene>
    <name evidence="7 8" type="primary">trmB</name>
    <name evidence="8" type="ORF">ACFOZ1_10260</name>
</gene>
<proteinExistence type="inferred from homology"/>
<evidence type="ECO:0000256" key="1">
    <source>
        <dbReference type="ARBA" id="ARBA00000142"/>
    </source>
</evidence>
<accession>A0ABV8VYW0</accession>
<comment type="function">
    <text evidence="2 7">Catalyzes the formation of N(7)-methylguanine at position 46 (m7G46) in tRNA.</text>
</comment>
<evidence type="ECO:0000256" key="6">
    <source>
        <dbReference type="ARBA" id="ARBA00022694"/>
    </source>
</evidence>
<reference evidence="9" key="1">
    <citation type="journal article" date="2019" name="Int. J. Syst. Evol. Microbiol.">
        <title>The Global Catalogue of Microorganisms (GCM) 10K type strain sequencing project: providing services to taxonomists for standard genome sequencing and annotation.</title>
        <authorList>
            <consortium name="The Broad Institute Genomics Platform"/>
            <consortium name="The Broad Institute Genome Sequencing Center for Infectious Disease"/>
            <person name="Wu L."/>
            <person name="Ma J."/>
        </authorList>
    </citation>
    <scope>NUCLEOTIDE SEQUENCE [LARGE SCALE GENOMIC DNA]</scope>
    <source>
        <strain evidence="9">KACC 14058</strain>
    </source>
</reference>
<comment type="caution">
    <text evidence="8">The sequence shown here is derived from an EMBL/GenBank/DDBJ whole genome shotgun (WGS) entry which is preliminary data.</text>
</comment>
<feature type="binding site" evidence="7">
    <location>
        <position position="69"/>
    </location>
    <ligand>
        <name>S-adenosyl-L-methionine</name>
        <dbReference type="ChEBI" id="CHEBI:59789"/>
    </ligand>
</feature>
<keyword evidence="5 7" id="KW-0949">S-adenosyl-L-methionine</keyword>
<dbReference type="InterPro" id="IPR029063">
    <property type="entry name" value="SAM-dependent_MTases_sf"/>
</dbReference>
<dbReference type="InterPro" id="IPR003358">
    <property type="entry name" value="tRNA_(Gua-N-7)_MeTrfase_Trmb"/>
</dbReference>
<comment type="similarity">
    <text evidence="7">Belongs to the class I-like SAM-binding methyltransferase superfamily. TrmB family.</text>
</comment>
<dbReference type="PANTHER" id="PTHR23417">
    <property type="entry name" value="3-DEOXY-D-MANNO-OCTULOSONIC-ACID TRANSFERASE/TRNA GUANINE-N 7 - -METHYLTRANSFERASE"/>
    <property type="match status" value="1"/>
</dbReference>
<sequence length="212" mass="24650">MRARHKPWADDYLKENVSIVELNPTENKGKWKQIFTNDNPIHLEIGSGKGQFVSGMAKQFPSINFIGMELVKSIIVSTIDKVKEVGCKNVRLVNENAEKVTEFFEEDEVDTIYLNFSDPWPKNRHEKRRLTYHTFLEQYQTILKKGGKLVLKTDNQQLFEYSLVSFSQFGCTLEEVSLDLHALNDPTNIKTEYEEKFAAKGQQIYRCVCRFD</sequence>
<evidence type="ECO:0000313" key="9">
    <source>
        <dbReference type="Proteomes" id="UP001595880"/>
    </source>
</evidence>